<dbReference type="GO" id="GO:0033013">
    <property type="term" value="P:tetrapyrrole metabolic process"/>
    <property type="evidence" value="ECO:0007669"/>
    <property type="project" value="UniProtKB-ARBA"/>
</dbReference>
<sequence length="78" mass="8594">MTAWSVQPTRNLDWTPLLFGAVQYGVAFLDAALVTLAIAATVLFFRRVDRRAAALLPPYRCGVVFAAALNWSVRVRNG</sequence>
<keyword evidence="4 6" id="KW-1133">Transmembrane helix</keyword>
<evidence type="ECO:0000256" key="2">
    <source>
        <dbReference type="ARBA" id="ARBA00007524"/>
    </source>
</evidence>
<dbReference type="InterPro" id="IPR038330">
    <property type="entry name" value="TspO/MBR-related_sf"/>
</dbReference>
<dbReference type="Proteomes" id="UP000254150">
    <property type="component" value="Unassembled WGS sequence"/>
</dbReference>
<proteinExistence type="inferred from homology"/>
<dbReference type="PANTHER" id="PTHR10057:SF0">
    <property type="entry name" value="TRANSLOCATOR PROTEIN"/>
    <property type="match status" value="1"/>
</dbReference>
<dbReference type="Pfam" id="PF03073">
    <property type="entry name" value="TspO_MBR"/>
    <property type="match status" value="1"/>
</dbReference>
<name>A0A380NZ64_STRGR</name>
<dbReference type="Gene3D" id="1.20.1260.100">
    <property type="entry name" value="TspO/MBR protein"/>
    <property type="match status" value="1"/>
</dbReference>
<dbReference type="CDD" id="cd15904">
    <property type="entry name" value="TSPO_MBR"/>
    <property type="match status" value="1"/>
</dbReference>
<feature type="transmembrane region" description="Helical" evidence="6">
    <location>
        <begin position="21"/>
        <end position="45"/>
    </location>
</feature>
<reference evidence="7 8" key="1">
    <citation type="submission" date="2018-06" db="EMBL/GenBank/DDBJ databases">
        <authorList>
            <consortium name="Pathogen Informatics"/>
            <person name="Doyle S."/>
        </authorList>
    </citation>
    <scope>NUCLEOTIDE SEQUENCE [LARGE SCALE GENOMIC DNA]</scope>
    <source>
        <strain evidence="7 8">NCTC7807</strain>
    </source>
</reference>
<organism evidence="7 8">
    <name type="scientific">Streptomyces griseus</name>
    <dbReference type="NCBI Taxonomy" id="1911"/>
    <lineage>
        <taxon>Bacteria</taxon>
        <taxon>Bacillati</taxon>
        <taxon>Actinomycetota</taxon>
        <taxon>Actinomycetes</taxon>
        <taxon>Kitasatosporales</taxon>
        <taxon>Streptomycetaceae</taxon>
        <taxon>Streptomyces</taxon>
    </lineage>
</organism>
<dbReference type="EMBL" id="UHID01000006">
    <property type="protein sequence ID" value="SUP57548.1"/>
    <property type="molecule type" value="Genomic_DNA"/>
</dbReference>
<protein>
    <submittedName>
        <fullName evidence="7">TspO/MBR family</fullName>
    </submittedName>
</protein>
<evidence type="ECO:0000256" key="6">
    <source>
        <dbReference type="SAM" id="Phobius"/>
    </source>
</evidence>
<dbReference type="InterPro" id="IPR004307">
    <property type="entry name" value="TspO_MBR"/>
</dbReference>
<dbReference type="GO" id="GO:0016020">
    <property type="term" value="C:membrane"/>
    <property type="evidence" value="ECO:0007669"/>
    <property type="project" value="UniProtKB-SubCell"/>
</dbReference>
<evidence type="ECO:0000256" key="5">
    <source>
        <dbReference type="ARBA" id="ARBA00023136"/>
    </source>
</evidence>
<evidence type="ECO:0000256" key="3">
    <source>
        <dbReference type="ARBA" id="ARBA00022692"/>
    </source>
</evidence>
<dbReference type="AlphaFoldDB" id="A0A380NZ64"/>
<comment type="similarity">
    <text evidence="2">Belongs to the TspO/BZRP family.</text>
</comment>
<accession>A0A380NZ64</accession>
<keyword evidence="3 6" id="KW-0812">Transmembrane</keyword>
<gene>
    <name evidence="7" type="ORF">NCTC7807_03232</name>
</gene>
<evidence type="ECO:0000313" key="8">
    <source>
        <dbReference type="Proteomes" id="UP000254150"/>
    </source>
</evidence>
<evidence type="ECO:0000313" key="7">
    <source>
        <dbReference type="EMBL" id="SUP57548.1"/>
    </source>
</evidence>
<evidence type="ECO:0000256" key="4">
    <source>
        <dbReference type="ARBA" id="ARBA00022989"/>
    </source>
</evidence>
<comment type="subcellular location">
    <subcellularLocation>
        <location evidence="1">Membrane</location>
        <topology evidence="1">Multi-pass membrane protein</topology>
    </subcellularLocation>
</comment>
<evidence type="ECO:0000256" key="1">
    <source>
        <dbReference type="ARBA" id="ARBA00004141"/>
    </source>
</evidence>
<dbReference type="PANTHER" id="PTHR10057">
    <property type="entry name" value="PERIPHERAL-TYPE BENZODIAZEPINE RECEPTOR"/>
    <property type="match status" value="1"/>
</dbReference>
<keyword evidence="5 6" id="KW-0472">Membrane</keyword>